<accession>A0A4R5VM35</accession>
<dbReference type="GO" id="GO:0004497">
    <property type="term" value="F:monooxygenase activity"/>
    <property type="evidence" value="ECO:0007669"/>
    <property type="project" value="UniProtKB-KW"/>
</dbReference>
<dbReference type="InterPro" id="IPR007138">
    <property type="entry name" value="ABM_dom"/>
</dbReference>
<proteinExistence type="predicted"/>
<evidence type="ECO:0000259" key="1">
    <source>
        <dbReference type="PROSITE" id="PS51725"/>
    </source>
</evidence>
<evidence type="ECO:0000313" key="2">
    <source>
        <dbReference type="EMBL" id="TDK59173.1"/>
    </source>
</evidence>
<feature type="domain" description="ABM" evidence="1">
    <location>
        <begin position="4"/>
        <end position="92"/>
    </location>
</feature>
<dbReference type="Pfam" id="PF03992">
    <property type="entry name" value="ABM"/>
    <property type="match status" value="1"/>
</dbReference>
<dbReference type="Proteomes" id="UP000295132">
    <property type="component" value="Unassembled WGS sequence"/>
</dbReference>
<sequence>MDKYGMYVKFAAIQGKSTELLQILLNAAEAMKSLDECEIYIVNKSKSEPEVIWVTEVWTNAEAHKRSLLLEGSKAMIERAKTLIAGIEATEILPIGGKGISDN</sequence>
<name>A0A4R5VM35_9BACI</name>
<dbReference type="SUPFAM" id="SSF54909">
    <property type="entry name" value="Dimeric alpha+beta barrel"/>
    <property type="match status" value="1"/>
</dbReference>
<dbReference type="PROSITE" id="PS51725">
    <property type="entry name" value="ABM"/>
    <property type="match status" value="1"/>
</dbReference>
<dbReference type="AlphaFoldDB" id="A0A4R5VM35"/>
<comment type="caution">
    <text evidence="2">The sequence shown here is derived from an EMBL/GenBank/DDBJ whole genome shotgun (WGS) entry which is preliminary data.</text>
</comment>
<dbReference type="InterPro" id="IPR011008">
    <property type="entry name" value="Dimeric_a/b-barrel"/>
</dbReference>
<protein>
    <submittedName>
        <fullName evidence="2">Antibiotic biosynthesis monooxygenase</fullName>
    </submittedName>
</protein>
<dbReference type="RefSeq" id="WP_133337585.1">
    <property type="nucleotide sequence ID" value="NZ_SMYO01000010.1"/>
</dbReference>
<dbReference type="Gene3D" id="3.30.70.100">
    <property type="match status" value="1"/>
</dbReference>
<evidence type="ECO:0000313" key="3">
    <source>
        <dbReference type="Proteomes" id="UP000295132"/>
    </source>
</evidence>
<reference evidence="2 3" key="1">
    <citation type="submission" date="2019-03" db="EMBL/GenBank/DDBJ databases">
        <title>Bacillus niacini sp. nov. a Nicotinate-Metabolizing Mesophile Isolated from Soil.</title>
        <authorList>
            <person name="Zhang G."/>
        </authorList>
    </citation>
    <scope>NUCLEOTIDE SEQUENCE [LARGE SCALE GENOMIC DNA]</scope>
    <source>
        <strain evidence="2 3">WN066</strain>
    </source>
</reference>
<dbReference type="EMBL" id="SMYO01000010">
    <property type="protein sequence ID" value="TDK59173.1"/>
    <property type="molecule type" value="Genomic_DNA"/>
</dbReference>
<organism evidence="2 3">
    <name type="scientific">Bacillus salipaludis</name>
    <dbReference type="NCBI Taxonomy" id="2547811"/>
    <lineage>
        <taxon>Bacteria</taxon>
        <taxon>Bacillati</taxon>
        <taxon>Bacillota</taxon>
        <taxon>Bacilli</taxon>
        <taxon>Bacillales</taxon>
        <taxon>Bacillaceae</taxon>
        <taxon>Bacillus</taxon>
    </lineage>
</organism>
<keyword evidence="2" id="KW-0560">Oxidoreductase</keyword>
<keyword evidence="2" id="KW-0503">Monooxygenase</keyword>
<gene>
    <name evidence="2" type="ORF">E2K98_20995</name>
</gene>